<feature type="binding site" evidence="10">
    <location>
        <position position="99"/>
    </location>
    <ligand>
        <name>Na(+)</name>
        <dbReference type="ChEBI" id="CHEBI:29101"/>
        <note>structural</note>
    </ligand>
</feature>
<comment type="caution">
    <text evidence="11">The sequence shown here is derived from an EMBL/GenBank/DDBJ whole genome shotgun (WGS) entry which is preliminary data.</text>
</comment>
<dbReference type="Proteomes" id="UP001569904">
    <property type="component" value="Unassembled WGS sequence"/>
</dbReference>
<protein>
    <recommendedName>
        <fullName evidence="10">Fluoride-specific ion channel FluC</fullName>
    </recommendedName>
</protein>
<keyword evidence="3 10" id="KW-0812">Transmembrane</keyword>
<keyword evidence="10" id="KW-0406">Ion transport</keyword>
<comment type="activity regulation">
    <text evidence="10">Na(+) is not transported, but it plays an essential structural role and its presence is essential for fluoride channel function.</text>
</comment>
<evidence type="ECO:0000313" key="12">
    <source>
        <dbReference type="Proteomes" id="UP001569904"/>
    </source>
</evidence>
<evidence type="ECO:0000256" key="2">
    <source>
        <dbReference type="ARBA" id="ARBA00022475"/>
    </source>
</evidence>
<comment type="subcellular location">
    <subcellularLocation>
        <location evidence="1 10">Cell membrane</location>
        <topology evidence="1 10">Multi-pass membrane protein</topology>
    </subcellularLocation>
</comment>
<keyword evidence="4 10" id="KW-1133">Transmembrane helix</keyword>
<dbReference type="RefSeq" id="WP_371943992.1">
    <property type="nucleotide sequence ID" value="NZ_JAXCEH010000020.1"/>
</dbReference>
<dbReference type="InterPro" id="IPR003691">
    <property type="entry name" value="FluC"/>
</dbReference>
<dbReference type="Pfam" id="PF02537">
    <property type="entry name" value="CRCB"/>
    <property type="match status" value="1"/>
</dbReference>
<evidence type="ECO:0000256" key="6">
    <source>
        <dbReference type="ARBA" id="ARBA00023303"/>
    </source>
</evidence>
<evidence type="ECO:0000256" key="9">
    <source>
        <dbReference type="ARBA" id="ARBA00049940"/>
    </source>
</evidence>
<sequence length="158" mass="16956">MPGPPVDPDVDLHVPEQRAELRRAPWETLGAISAGGALGALARYGLSSAFPYGPGEFPWPVFWVNVSGCLLIGVLMVLITEVWRAHRLVRPFLGVGVLGGYTTFSTYSVDILRAVEHGAPRVGLAYLTLTFAAALGAVFAGVRVTRSLVRRRAAEEAE</sequence>
<keyword evidence="2 10" id="KW-1003">Cell membrane</keyword>
<keyword evidence="10" id="KW-0915">Sodium</keyword>
<feature type="transmembrane region" description="Helical" evidence="10">
    <location>
        <begin position="92"/>
        <end position="112"/>
    </location>
</feature>
<evidence type="ECO:0000256" key="1">
    <source>
        <dbReference type="ARBA" id="ARBA00004651"/>
    </source>
</evidence>
<evidence type="ECO:0000256" key="8">
    <source>
        <dbReference type="ARBA" id="ARBA00035585"/>
    </source>
</evidence>
<keyword evidence="6 10" id="KW-0407">Ion channel</keyword>
<organism evidence="11 12">
    <name type="scientific">Actinomadura chokoriensis</name>
    <dbReference type="NCBI Taxonomy" id="454156"/>
    <lineage>
        <taxon>Bacteria</taxon>
        <taxon>Bacillati</taxon>
        <taxon>Actinomycetota</taxon>
        <taxon>Actinomycetes</taxon>
        <taxon>Streptosporangiales</taxon>
        <taxon>Thermomonosporaceae</taxon>
        <taxon>Actinomadura</taxon>
    </lineage>
</organism>
<evidence type="ECO:0000256" key="7">
    <source>
        <dbReference type="ARBA" id="ARBA00035120"/>
    </source>
</evidence>
<evidence type="ECO:0000256" key="10">
    <source>
        <dbReference type="HAMAP-Rule" id="MF_00454"/>
    </source>
</evidence>
<dbReference type="PANTHER" id="PTHR28259">
    <property type="entry name" value="FLUORIDE EXPORT PROTEIN 1-RELATED"/>
    <property type="match status" value="1"/>
</dbReference>
<evidence type="ECO:0000256" key="4">
    <source>
        <dbReference type="ARBA" id="ARBA00022989"/>
    </source>
</evidence>
<evidence type="ECO:0000256" key="5">
    <source>
        <dbReference type="ARBA" id="ARBA00023136"/>
    </source>
</evidence>
<reference evidence="11 12" key="1">
    <citation type="submission" date="2023-11" db="EMBL/GenBank/DDBJ databases">
        <title>Actinomadura monticuli sp. nov., isolated from volcanic ash.</title>
        <authorList>
            <person name="Lee S.D."/>
            <person name="Yang H."/>
            <person name="Kim I.S."/>
        </authorList>
    </citation>
    <scope>NUCLEOTIDE SEQUENCE [LARGE SCALE GENOMIC DNA]</scope>
    <source>
        <strain evidence="11 12">DSM 45346</strain>
    </source>
</reference>
<proteinExistence type="inferred from homology"/>
<accession>A0ABV4R2V9</accession>
<keyword evidence="5 10" id="KW-0472">Membrane</keyword>
<gene>
    <name evidence="10" type="primary">fluC</name>
    <name evidence="10" type="synonym">crcB</name>
    <name evidence="11" type="ORF">SM436_26500</name>
</gene>
<evidence type="ECO:0000313" key="11">
    <source>
        <dbReference type="EMBL" id="MFA1557245.1"/>
    </source>
</evidence>
<name>A0ABV4R2V9_9ACTN</name>
<evidence type="ECO:0000256" key="3">
    <source>
        <dbReference type="ARBA" id="ARBA00022692"/>
    </source>
</evidence>
<feature type="transmembrane region" description="Helical" evidence="10">
    <location>
        <begin position="61"/>
        <end position="80"/>
    </location>
</feature>
<dbReference type="HAMAP" id="MF_00454">
    <property type="entry name" value="FluC"/>
    <property type="match status" value="1"/>
</dbReference>
<keyword evidence="12" id="KW-1185">Reference proteome</keyword>
<comment type="catalytic activity">
    <reaction evidence="8">
        <text>fluoride(in) = fluoride(out)</text>
        <dbReference type="Rhea" id="RHEA:76159"/>
        <dbReference type="ChEBI" id="CHEBI:17051"/>
    </reaction>
    <physiologicalReaction direction="left-to-right" evidence="8">
        <dbReference type="Rhea" id="RHEA:76160"/>
    </physiologicalReaction>
</comment>
<feature type="binding site" evidence="10">
    <location>
        <position position="102"/>
    </location>
    <ligand>
        <name>Na(+)</name>
        <dbReference type="ChEBI" id="CHEBI:29101"/>
        <note>structural</note>
    </ligand>
</feature>
<dbReference type="PANTHER" id="PTHR28259:SF1">
    <property type="entry name" value="FLUORIDE EXPORT PROTEIN 1-RELATED"/>
    <property type="match status" value="1"/>
</dbReference>
<comment type="similarity">
    <text evidence="7 10">Belongs to the fluoride channel Fluc/FEX (TC 1.A.43) family.</text>
</comment>
<dbReference type="EMBL" id="JAXCEH010000020">
    <property type="protein sequence ID" value="MFA1557245.1"/>
    <property type="molecule type" value="Genomic_DNA"/>
</dbReference>
<feature type="transmembrane region" description="Helical" evidence="10">
    <location>
        <begin position="124"/>
        <end position="142"/>
    </location>
</feature>
<keyword evidence="10" id="KW-0479">Metal-binding</keyword>
<keyword evidence="10" id="KW-0813">Transport</keyword>
<comment type="function">
    <text evidence="9 10">Fluoride-specific ion channel. Important for reducing fluoride concentration in the cell, thus reducing its toxicity.</text>
</comment>